<dbReference type="SUPFAM" id="SSF46689">
    <property type="entry name" value="Homeodomain-like"/>
    <property type="match status" value="1"/>
</dbReference>
<dbReference type="EMBL" id="FTPS01000001">
    <property type="protein sequence ID" value="SIT84744.1"/>
    <property type="molecule type" value="Genomic_DNA"/>
</dbReference>
<evidence type="ECO:0000256" key="2">
    <source>
        <dbReference type="PROSITE-ProRule" id="PRU00335"/>
    </source>
</evidence>
<name>A0A1R3X1D7_9RHOB</name>
<organism evidence="4 5">
    <name type="scientific">Pontibaca methylaminivorans</name>
    <dbReference type="NCBI Taxonomy" id="515897"/>
    <lineage>
        <taxon>Bacteria</taxon>
        <taxon>Pseudomonadati</taxon>
        <taxon>Pseudomonadota</taxon>
        <taxon>Alphaproteobacteria</taxon>
        <taxon>Rhodobacterales</taxon>
        <taxon>Roseobacteraceae</taxon>
        <taxon>Pontibaca</taxon>
    </lineage>
</organism>
<proteinExistence type="predicted"/>
<sequence length="195" mass="21947">MTCRRAGRKRRIDSEELMAAIERVARRTGMDGLSIDAVAREAGISKSSVLYDCGNKSALLAEFIRYRLETYSRNCDEARTRYQGQSNPSFRAMIENHRTAPTDEEMSVAMLICAGAGKDANCREIMREKITEDTQRVIDESADKNRILQAFLALHGLAFLEYFGFCHFDEGIRNQLLDDLMSIAENDHGDRPAGA</sequence>
<evidence type="ECO:0000259" key="3">
    <source>
        <dbReference type="PROSITE" id="PS50977"/>
    </source>
</evidence>
<keyword evidence="1 2" id="KW-0238">DNA-binding</keyword>
<feature type="domain" description="HTH tetR-type" evidence="3">
    <location>
        <begin position="11"/>
        <end position="71"/>
    </location>
</feature>
<protein>
    <submittedName>
        <fullName evidence="4">Transcriptional regulator, TetR family</fullName>
    </submittedName>
</protein>
<accession>A0A1R3X1D7</accession>
<dbReference type="GO" id="GO:0003677">
    <property type="term" value="F:DNA binding"/>
    <property type="evidence" value="ECO:0007669"/>
    <property type="project" value="UniProtKB-UniRule"/>
</dbReference>
<evidence type="ECO:0000313" key="4">
    <source>
        <dbReference type="EMBL" id="SIT84744.1"/>
    </source>
</evidence>
<gene>
    <name evidence="4" type="ORF">SAMN05421849_2176</name>
</gene>
<dbReference type="AlphaFoldDB" id="A0A1R3X1D7"/>
<dbReference type="OrthoDB" id="9809772at2"/>
<dbReference type="Proteomes" id="UP000192455">
    <property type="component" value="Unassembled WGS sequence"/>
</dbReference>
<dbReference type="Pfam" id="PF17937">
    <property type="entry name" value="TetR_C_28"/>
    <property type="match status" value="1"/>
</dbReference>
<dbReference type="InterPro" id="IPR041479">
    <property type="entry name" value="TetR_CgmR_C"/>
</dbReference>
<dbReference type="STRING" id="515897.SAMN05421849_2176"/>
<evidence type="ECO:0000256" key="1">
    <source>
        <dbReference type="ARBA" id="ARBA00023125"/>
    </source>
</evidence>
<dbReference type="PROSITE" id="PS50977">
    <property type="entry name" value="HTH_TETR_2"/>
    <property type="match status" value="1"/>
</dbReference>
<dbReference type="Gene3D" id="1.10.357.10">
    <property type="entry name" value="Tetracycline Repressor, domain 2"/>
    <property type="match status" value="1"/>
</dbReference>
<dbReference type="InterPro" id="IPR001647">
    <property type="entry name" value="HTH_TetR"/>
</dbReference>
<keyword evidence="5" id="KW-1185">Reference proteome</keyword>
<dbReference type="Pfam" id="PF00440">
    <property type="entry name" value="TetR_N"/>
    <property type="match status" value="1"/>
</dbReference>
<evidence type="ECO:0000313" key="5">
    <source>
        <dbReference type="Proteomes" id="UP000192455"/>
    </source>
</evidence>
<feature type="DNA-binding region" description="H-T-H motif" evidence="2">
    <location>
        <begin position="34"/>
        <end position="53"/>
    </location>
</feature>
<dbReference type="InterPro" id="IPR009057">
    <property type="entry name" value="Homeodomain-like_sf"/>
</dbReference>
<reference evidence="4 5" key="1">
    <citation type="submission" date="2017-01" db="EMBL/GenBank/DDBJ databases">
        <authorList>
            <person name="Mah S.A."/>
            <person name="Swanson W.J."/>
            <person name="Moy G.W."/>
            <person name="Vacquier V.D."/>
        </authorList>
    </citation>
    <scope>NUCLEOTIDE SEQUENCE [LARGE SCALE GENOMIC DNA]</scope>
    <source>
        <strain evidence="4 5">DSM 21219</strain>
    </source>
</reference>